<evidence type="ECO:0000313" key="7">
    <source>
        <dbReference type="EMBL" id="GAA1219688.1"/>
    </source>
</evidence>
<feature type="region of interest" description="Disordered" evidence="5">
    <location>
        <begin position="1"/>
        <end position="38"/>
    </location>
</feature>
<dbReference type="Gene3D" id="1.10.357.10">
    <property type="entry name" value="Tetracycline Repressor, domain 2"/>
    <property type="match status" value="1"/>
</dbReference>
<dbReference type="Proteomes" id="UP001500037">
    <property type="component" value="Unassembled WGS sequence"/>
</dbReference>
<dbReference type="RefSeq" id="WP_344438986.1">
    <property type="nucleotide sequence ID" value="NZ_BAAALF010000006.1"/>
</dbReference>
<evidence type="ECO:0000259" key="6">
    <source>
        <dbReference type="PROSITE" id="PS50977"/>
    </source>
</evidence>
<sequence>MNEAQPTAAPSASQPGDLAAELFREPQSLRERKKQQTRRTVRREAYRLFAEQGYDATTVDQIATAAQVSPATFFRYFPTKEDLVLSDEYDPPMAAALLARPADESFVRSARMAVVPMLRALMEHDREELLFRLRLVQEVPALRARMLQQAAQPQEVVLTVLTRRAGVQTPTLEMRTLAAAFAAASAETILYWAEHDGEEDIADLLDRTIAGLERGFGS</sequence>
<protein>
    <submittedName>
        <fullName evidence="7">TetR family transcriptional regulator</fullName>
    </submittedName>
</protein>
<dbReference type="InterPro" id="IPR023772">
    <property type="entry name" value="DNA-bd_HTH_TetR-type_CS"/>
</dbReference>
<dbReference type="Gene3D" id="1.10.10.60">
    <property type="entry name" value="Homeodomain-like"/>
    <property type="match status" value="1"/>
</dbReference>
<comment type="caution">
    <text evidence="7">The sequence shown here is derived from an EMBL/GenBank/DDBJ whole genome shotgun (WGS) entry which is preliminary data.</text>
</comment>
<feature type="domain" description="HTH tetR-type" evidence="6">
    <location>
        <begin position="35"/>
        <end position="95"/>
    </location>
</feature>
<evidence type="ECO:0000313" key="8">
    <source>
        <dbReference type="Proteomes" id="UP001500037"/>
    </source>
</evidence>
<dbReference type="PANTHER" id="PTHR30055">
    <property type="entry name" value="HTH-TYPE TRANSCRIPTIONAL REGULATOR RUTR"/>
    <property type="match status" value="1"/>
</dbReference>
<keyword evidence="3" id="KW-0804">Transcription</keyword>
<dbReference type="InterPro" id="IPR050109">
    <property type="entry name" value="HTH-type_TetR-like_transc_reg"/>
</dbReference>
<dbReference type="EMBL" id="BAAALF010000006">
    <property type="protein sequence ID" value="GAA1219688.1"/>
    <property type="molecule type" value="Genomic_DNA"/>
</dbReference>
<gene>
    <name evidence="7" type="ORF">GCM10009665_07200</name>
</gene>
<dbReference type="InterPro" id="IPR001647">
    <property type="entry name" value="HTH_TetR"/>
</dbReference>
<reference evidence="7 8" key="1">
    <citation type="journal article" date="2019" name="Int. J. Syst. Evol. Microbiol.">
        <title>The Global Catalogue of Microorganisms (GCM) 10K type strain sequencing project: providing services to taxonomists for standard genome sequencing and annotation.</title>
        <authorList>
            <consortium name="The Broad Institute Genomics Platform"/>
            <consortium name="The Broad Institute Genome Sequencing Center for Infectious Disease"/>
            <person name="Wu L."/>
            <person name="Ma J."/>
        </authorList>
    </citation>
    <scope>NUCLEOTIDE SEQUENCE [LARGE SCALE GENOMIC DNA]</scope>
    <source>
        <strain evidence="7 8">JCM 13004</strain>
    </source>
</reference>
<feature type="DNA-binding region" description="H-T-H motif" evidence="4">
    <location>
        <begin position="58"/>
        <end position="77"/>
    </location>
</feature>
<evidence type="ECO:0000256" key="2">
    <source>
        <dbReference type="ARBA" id="ARBA00023125"/>
    </source>
</evidence>
<dbReference type="InterPro" id="IPR041347">
    <property type="entry name" value="MftR_C"/>
</dbReference>
<feature type="compositionally biased region" description="Low complexity" evidence="5">
    <location>
        <begin position="1"/>
        <end position="15"/>
    </location>
</feature>
<evidence type="ECO:0000256" key="5">
    <source>
        <dbReference type="SAM" id="MobiDB-lite"/>
    </source>
</evidence>
<keyword evidence="2 4" id="KW-0238">DNA-binding</keyword>
<dbReference type="PROSITE" id="PS01081">
    <property type="entry name" value="HTH_TETR_1"/>
    <property type="match status" value="1"/>
</dbReference>
<dbReference type="SUPFAM" id="SSF46689">
    <property type="entry name" value="Homeodomain-like"/>
    <property type="match status" value="1"/>
</dbReference>
<name>A0ABN1VQ90_9ACTN</name>
<dbReference type="Pfam" id="PF00440">
    <property type="entry name" value="TetR_N"/>
    <property type="match status" value="1"/>
</dbReference>
<organism evidence="7 8">
    <name type="scientific">Kitasatospora nipponensis</name>
    <dbReference type="NCBI Taxonomy" id="258049"/>
    <lineage>
        <taxon>Bacteria</taxon>
        <taxon>Bacillati</taxon>
        <taxon>Actinomycetota</taxon>
        <taxon>Actinomycetes</taxon>
        <taxon>Kitasatosporales</taxon>
        <taxon>Streptomycetaceae</taxon>
        <taxon>Kitasatospora</taxon>
    </lineage>
</organism>
<accession>A0ABN1VQ90</accession>
<proteinExistence type="predicted"/>
<evidence type="ECO:0000256" key="4">
    <source>
        <dbReference type="PROSITE-ProRule" id="PRU00335"/>
    </source>
</evidence>
<evidence type="ECO:0000256" key="1">
    <source>
        <dbReference type="ARBA" id="ARBA00023015"/>
    </source>
</evidence>
<keyword evidence="1" id="KW-0805">Transcription regulation</keyword>
<dbReference type="Pfam" id="PF17754">
    <property type="entry name" value="TetR_C_14"/>
    <property type="match status" value="1"/>
</dbReference>
<dbReference type="PRINTS" id="PR00455">
    <property type="entry name" value="HTHTETR"/>
</dbReference>
<keyword evidence="8" id="KW-1185">Reference proteome</keyword>
<dbReference type="PROSITE" id="PS50977">
    <property type="entry name" value="HTH_TETR_2"/>
    <property type="match status" value="1"/>
</dbReference>
<dbReference type="InterPro" id="IPR009057">
    <property type="entry name" value="Homeodomain-like_sf"/>
</dbReference>
<evidence type="ECO:0000256" key="3">
    <source>
        <dbReference type="ARBA" id="ARBA00023163"/>
    </source>
</evidence>
<dbReference type="PANTHER" id="PTHR30055:SF234">
    <property type="entry name" value="HTH-TYPE TRANSCRIPTIONAL REGULATOR BETI"/>
    <property type="match status" value="1"/>
</dbReference>